<sequence length="324" mass="37298">MNLSKIAVFFDAENVPAKTVPEIIAFLSTKGDILFQRAYADWSITNTKSWQTQITKTPITAIQQFHHNQEQAVDKAVMMDAIELAIKHEDIDIFALIASDNGYYSLSLRLRELGKRVIGIGEKGKCSPIWINSCNEFTYFQDLEEIDDDILLESESTKDSNDLEGFAVEKFLEKAFDSTPFYKDTNTVLLSQMWESILRLKPDFTVKDYGKKSAREFLMSFEDKFKISDDGKNQRTFFVEKIENRNSQRKTGVIKRRIGCYCIISADDKKGDYFFYRNEINPECKKEKLEKGMKVDFLVVKEPDLNAGKSKDKNGRATDLKIIK</sequence>
<accession>A0A7M1XM20</accession>
<dbReference type="InterPro" id="IPR021139">
    <property type="entry name" value="NYN"/>
</dbReference>
<protein>
    <submittedName>
        <fullName evidence="2">NYN domain-containing protein</fullName>
    </submittedName>
</protein>
<dbReference type="KEGG" id="trc:DYE49_09960"/>
<evidence type="ECO:0000259" key="1">
    <source>
        <dbReference type="Pfam" id="PF01936"/>
    </source>
</evidence>
<feature type="domain" description="NYN" evidence="1">
    <location>
        <begin position="5"/>
        <end position="139"/>
    </location>
</feature>
<name>A0A7M1XM20_9SPIR</name>
<evidence type="ECO:0000313" key="2">
    <source>
        <dbReference type="EMBL" id="QOS40754.1"/>
    </source>
</evidence>
<dbReference type="Pfam" id="PF01936">
    <property type="entry name" value="NYN"/>
    <property type="match status" value="1"/>
</dbReference>
<dbReference type="Gene3D" id="3.30.420.610">
    <property type="entry name" value="LOTUS domain-like"/>
    <property type="match status" value="1"/>
</dbReference>
<dbReference type="GO" id="GO:0004540">
    <property type="term" value="F:RNA nuclease activity"/>
    <property type="evidence" value="ECO:0007669"/>
    <property type="project" value="InterPro"/>
</dbReference>
<dbReference type="InterPro" id="IPR012340">
    <property type="entry name" value="NA-bd_OB-fold"/>
</dbReference>
<dbReference type="Gene3D" id="3.40.50.1010">
    <property type="entry name" value="5'-nuclease"/>
    <property type="match status" value="1"/>
</dbReference>
<gene>
    <name evidence="2" type="ORF">DYE49_09960</name>
</gene>
<evidence type="ECO:0000313" key="3">
    <source>
        <dbReference type="Proteomes" id="UP000593591"/>
    </source>
</evidence>
<dbReference type="AlphaFoldDB" id="A0A7M1XM20"/>
<dbReference type="CDD" id="cd11297">
    <property type="entry name" value="PIN_LabA-like_N_1"/>
    <property type="match status" value="1"/>
</dbReference>
<dbReference type="InterPro" id="IPR041966">
    <property type="entry name" value="LOTUS-like"/>
</dbReference>
<organism evidence="2 3">
    <name type="scientific">Treponema rectale</name>
    <dbReference type="NCBI Taxonomy" id="744512"/>
    <lineage>
        <taxon>Bacteria</taxon>
        <taxon>Pseudomonadati</taxon>
        <taxon>Spirochaetota</taxon>
        <taxon>Spirochaetia</taxon>
        <taxon>Spirochaetales</taxon>
        <taxon>Treponemataceae</taxon>
        <taxon>Treponema</taxon>
    </lineage>
</organism>
<dbReference type="EMBL" id="CP031517">
    <property type="protein sequence ID" value="QOS40754.1"/>
    <property type="molecule type" value="Genomic_DNA"/>
</dbReference>
<reference evidence="2 3" key="1">
    <citation type="submission" date="2018-08" db="EMBL/GenBank/DDBJ databases">
        <title>The first complete genome of Treponema rectale (CHPAT), a commensal spirochete of the bovine rectum.</title>
        <authorList>
            <person name="Staton G.J."/>
            <person name="Clegg S.R."/>
            <person name="Carter S.D."/>
            <person name="Radford A.D."/>
            <person name="Darby A."/>
            <person name="Hall N."/>
            <person name="Birtles R.J."/>
            <person name="Evans N.J."/>
        </authorList>
    </citation>
    <scope>NUCLEOTIDE SEQUENCE [LARGE SCALE GENOMIC DNA]</scope>
    <source>
        <strain evidence="2 3">CHPA</strain>
    </source>
</reference>
<dbReference type="PANTHER" id="PTHR35811:SF1">
    <property type="entry name" value="HTH OST-TYPE DOMAIN-CONTAINING PROTEIN"/>
    <property type="match status" value="1"/>
</dbReference>
<proteinExistence type="predicted"/>
<dbReference type="Gene3D" id="2.40.50.140">
    <property type="entry name" value="Nucleic acid-binding proteins"/>
    <property type="match status" value="1"/>
</dbReference>
<dbReference type="Proteomes" id="UP000593591">
    <property type="component" value="Chromosome"/>
</dbReference>
<dbReference type="PANTHER" id="PTHR35811">
    <property type="entry name" value="SLR1870 PROTEIN"/>
    <property type="match status" value="1"/>
</dbReference>